<evidence type="ECO:0000313" key="6">
    <source>
        <dbReference type="EMBL" id="MYM57412.1"/>
    </source>
</evidence>
<dbReference type="PANTHER" id="PTHR43553:SF24">
    <property type="entry name" value="ENERGY-COUPLING FACTOR TRANSPORTER ATP-BINDING PROTEIN ECFA1"/>
    <property type="match status" value="1"/>
</dbReference>
<dbReference type="InterPro" id="IPR050095">
    <property type="entry name" value="ECF_ABC_transporter_ATP-bd"/>
</dbReference>
<dbReference type="Pfam" id="PF00005">
    <property type="entry name" value="ABC_tran"/>
    <property type="match status" value="1"/>
</dbReference>
<dbReference type="EMBL" id="WWEN01000011">
    <property type="protein sequence ID" value="MYM57412.1"/>
    <property type="molecule type" value="Genomic_DNA"/>
</dbReference>
<dbReference type="PROSITE" id="PS50893">
    <property type="entry name" value="ABC_TRANSPORTER_2"/>
    <property type="match status" value="1"/>
</dbReference>
<dbReference type="GO" id="GO:0042626">
    <property type="term" value="F:ATPase-coupled transmembrane transporter activity"/>
    <property type="evidence" value="ECO:0007669"/>
    <property type="project" value="TreeGrafter"/>
</dbReference>
<gene>
    <name evidence="6" type="ORF">GR167_19000</name>
</gene>
<keyword evidence="3" id="KW-0547">Nucleotide-binding</keyword>
<dbReference type="GO" id="GO:0005524">
    <property type="term" value="F:ATP binding"/>
    <property type="evidence" value="ECO:0007669"/>
    <property type="project" value="UniProtKB-KW"/>
</dbReference>
<name>A0A6L8LVS1_9RHOB</name>
<dbReference type="SUPFAM" id="SSF52540">
    <property type="entry name" value="P-loop containing nucleoside triphosphate hydrolases"/>
    <property type="match status" value="1"/>
</dbReference>
<dbReference type="Proteomes" id="UP000479043">
    <property type="component" value="Unassembled WGS sequence"/>
</dbReference>
<dbReference type="InterPro" id="IPR003439">
    <property type="entry name" value="ABC_transporter-like_ATP-bd"/>
</dbReference>
<feature type="domain" description="ABC transporter" evidence="5">
    <location>
        <begin position="1"/>
        <end position="225"/>
    </location>
</feature>
<evidence type="ECO:0000256" key="3">
    <source>
        <dbReference type="ARBA" id="ARBA00022741"/>
    </source>
</evidence>
<dbReference type="SMART" id="SM00382">
    <property type="entry name" value="AAA"/>
    <property type="match status" value="1"/>
</dbReference>
<accession>A0A6L8LVS1</accession>
<dbReference type="Gene3D" id="3.40.50.300">
    <property type="entry name" value="P-loop containing nucleotide triphosphate hydrolases"/>
    <property type="match status" value="1"/>
</dbReference>
<evidence type="ECO:0000313" key="7">
    <source>
        <dbReference type="Proteomes" id="UP000479043"/>
    </source>
</evidence>
<dbReference type="AlphaFoldDB" id="A0A6L8LVS1"/>
<reference evidence="6 7" key="1">
    <citation type="submission" date="2020-01" db="EMBL/GenBank/DDBJ databases">
        <authorList>
            <person name="Chen S."/>
        </authorList>
    </citation>
    <scope>NUCLEOTIDE SEQUENCE [LARGE SCALE GENOMIC DNA]</scope>
    <source>
        <strain evidence="6 7">GS-10</strain>
    </source>
</reference>
<sequence length="232" mass="25156">MRDLSYARDGHQVFSGLNLDLADHRVGIIGRNGSGKTQMARLIAGLAAPDAGAVTVGGVEVAKDRKAALSTVGILFQNPDHQIIFPTVGEELGFGLTSQGLDKAAARDKAQDILARFNRPGWYDRPVYALSQGQRHLVCLMAVLVMAPKLIVLDEPYSGLDLATTVRLGRYLDALDPGLIHITHDLHSIGGYDRVIWLDQGEVRMDGVPGDVLPAYEAEMRDRGGRDDFADL</sequence>
<comment type="similarity">
    <text evidence="1">Belongs to the ABC transporter superfamily.</text>
</comment>
<dbReference type="InterPro" id="IPR015856">
    <property type="entry name" value="ABC_transpr_CbiO/EcfA_su"/>
</dbReference>
<keyword evidence="4 6" id="KW-0067">ATP-binding</keyword>
<evidence type="ECO:0000256" key="4">
    <source>
        <dbReference type="ARBA" id="ARBA00022840"/>
    </source>
</evidence>
<dbReference type="CDD" id="cd03225">
    <property type="entry name" value="ABC_cobalt_CbiO_domain1"/>
    <property type="match status" value="1"/>
</dbReference>
<dbReference type="GO" id="GO:0043190">
    <property type="term" value="C:ATP-binding cassette (ABC) transporter complex"/>
    <property type="evidence" value="ECO:0007669"/>
    <property type="project" value="TreeGrafter"/>
</dbReference>
<dbReference type="GO" id="GO:0016887">
    <property type="term" value="F:ATP hydrolysis activity"/>
    <property type="evidence" value="ECO:0007669"/>
    <property type="project" value="InterPro"/>
</dbReference>
<dbReference type="InterPro" id="IPR027417">
    <property type="entry name" value="P-loop_NTPase"/>
</dbReference>
<dbReference type="InterPro" id="IPR003593">
    <property type="entry name" value="AAA+_ATPase"/>
</dbReference>
<proteinExistence type="inferred from homology"/>
<protein>
    <submittedName>
        <fullName evidence="6">ATP-binding cassette domain-containing protein</fullName>
    </submittedName>
</protein>
<comment type="caution">
    <text evidence="6">The sequence shown here is derived from an EMBL/GenBank/DDBJ whole genome shotgun (WGS) entry which is preliminary data.</text>
</comment>
<organism evidence="6 7">
    <name type="scientific">Thalassovita mangrovi</name>
    <dbReference type="NCBI Taxonomy" id="2692236"/>
    <lineage>
        <taxon>Bacteria</taxon>
        <taxon>Pseudomonadati</taxon>
        <taxon>Pseudomonadota</taxon>
        <taxon>Alphaproteobacteria</taxon>
        <taxon>Rhodobacterales</taxon>
        <taxon>Roseobacteraceae</taxon>
        <taxon>Thalassovita</taxon>
    </lineage>
</organism>
<keyword evidence="2" id="KW-0813">Transport</keyword>
<evidence type="ECO:0000259" key="5">
    <source>
        <dbReference type="PROSITE" id="PS50893"/>
    </source>
</evidence>
<evidence type="ECO:0000256" key="1">
    <source>
        <dbReference type="ARBA" id="ARBA00005417"/>
    </source>
</evidence>
<dbReference type="PANTHER" id="PTHR43553">
    <property type="entry name" value="HEAVY METAL TRANSPORTER"/>
    <property type="match status" value="1"/>
</dbReference>
<dbReference type="RefSeq" id="WP_160975317.1">
    <property type="nucleotide sequence ID" value="NZ_WWEN01000011.1"/>
</dbReference>
<evidence type="ECO:0000256" key="2">
    <source>
        <dbReference type="ARBA" id="ARBA00022448"/>
    </source>
</evidence>
<keyword evidence="7" id="KW-1185">Reference proteome</keyword>